<keyword evidence="2" id="KW-1185">Reference proteome</keyword>
<organism evidence="1 2">
    <name type="scientific">Helianthus annuus</name>
    <name type="common">Common sunflower</name>
    <dbReference type="NCBI Taxonomy" id="4232"/>
    <lineage>
        <taxon>Eukaryota</taxon>
        <taxon>Viridiplantae</taxon>
        <taxon>Streptophyta</taxon>
        <taxon>Embryophyta</taxon>
        <taxon>Tracheophyta</taxon>
        <taxon>Spermatophyta</taxon>
        <taxon>Magnoliopsida</taxon>
        <taxon>eudicotyledons</taxon>
        <taxon>Gunneridae</taxon>
        <taxon>Pentapetalae</taxon>
        <taxon>asterids</taxon>
        <taxon>campanulids</taxon>
        <taxon>Asterales</taxon>
        <taxon>Asteraceae</taxon>
        <taxon>Asteroideae</taxon>
        <taxon>Heliantheae alliance</taxon>
        <taxon>Heliantheae</taxon>
        <taxon>Helianthus</taxon>
    </lineage>
</organism>
<sequence>MGFLMVQPSWVLRFSSWKPVRFRKLQSSMERFLPLAQRMEMRETWLKQPLYEKVRLLNESVV</sequence>
<accession>A0A9K3NTI8</accession>
<protein>
    <submittedName>
        <fullName evidence="1">Uncharacterized protein</fullName>
    </submittedName>
</protein>
<evidence type="ECO:0000313" key="2">
    <source>
        <dbReference type="Proteomes" id="UP000215914"/>
    </source>
</evidence>
<proteinExistence type="predicted"/>
<evidence type="ECO:0000313" key="1">
    <source>
        <dbReference type="EMBL" id="KAF5811400.1"/>
    </source>
</evidence>
<dbReference type="Proteomes" id="UP000215914">
    <property type="component" value="Unassembled WGS sequence"/>
</dbReference>
<reference evidence="1" key="1">
    <citation type="journal article" date="2017" name="Nature">
        <title>The sunflower genome provides insights into oil metabolism, flowering and Asterid evolution.</title>
        <authorList>
            <person name="Badouin H."/>
            <person name="Gouzy J."/>
            <person name="Grassa C.J."/>
            <person name="Murat F."/>
            <person name="Staton S.E."/>
            <person name="Cottret L."/>
            <person name="Lelandais-Briere C."/>
            <person name="Owens G.L."/>
            <person name="Carrere S."/>
            <person name="Mayjonade B."/>
            <person name="Legrand L."/>
            <person name="Gill N."/>
            <person name="Kane N.C."/>
            <person name="Bowers J.E."/>
            <person name="Hubner S."/>
            <person name="Bellec A."/>
            <person name="Berard A."/>
            <person name="Berges H."/>
            <person name="Blanchet N."/>
            <person name="Boniface M.C."/>
            <person name="Brunel D."/>
            <person name="Catrice O."/>
            <person name="Chaidir N."/>
            <person name="Claudel C."/>
            <person name="Donnadieu C."/>
            <person name="Faraut T."/>
            <person name="Fievet G."/>
            <person name="Helmstetter N."/>
            <person name="King M."/>
            <person name="Knapp S.J."/>
            <person name="Lai Z."/>
            <person name="Le Paslier M.C."/>
            <person name="Lippi Y."/>
            <person name="Lorenzon L."/>
            <person name="Mandel J.R."/>
            <person name="Marage G."/>
            <person name="Marchand G."/>
            <person name="Marquand E."/>
            <person name="Bret-Mestries E."/>
            <person name="Morien E."/>
            <person name="Nambeesan S."/>
            <person name="Nguyen T."/>
            <person name="Pegot-Espagnet P."/>
            <person name="Pouilly N."/>
            <person name="Raftis F."/>
            <person name="Sallet E."/>
            <person name="Schiex T."/>
            <person name="Thomas J."/>
            <person name="Vandecasteele C."/>
            <person name="Vares D."/>
            <person name="Vear F."/>
            <person name="Vautrin S."/>
            <person name="Crespi M."/>
            <person name="Mangin B."/>
            <person name="Burke J.M."/>
            <person name="Salse J."/>
            <person name="Munos S."/>
            <person name="Vincourt P."/>
            <person name="Rieseberg L.H."/>
            <person name="Langlade N.B."/>
        </authorList>
    </citation>
    <scope>NUCLEOTIDE SEQUENCE</scope>
    <source>
        <tissue evidence="1">Leaves</tissue>
    </source>
</reference>
<reference evidence="1" key="2">
    <citation type="submission" date="2020-06" db="EMBL/GenBank/DDBJ databases">
        <title>Helianthus annuus Genome sequencing and assembly Release 2.</title>
        <authorList>
            <person name="Gouzy J."/>
            <person name="Langlade N."/>
            <person name="Munos S."/>
        </authorList>
    </citation>
    <scope>NUCLEOTIDE SEQUENCE</scope>
    <source>
        <tissue evidence="1">Leaves</tissue>
    </source>
</reference>
<gene>
    <name evidence="1" type="ORF">HanXRQr2_Chr04g0180961</name>
</gene>
<comment type="caution">
    <text evidence="1">The sequence shown here is derived from an EMBL/GenBank/DDBJ whole genome shotgun (WGS) entry which is preliminary data.</text>
</comment>
<dbReference type="EMBL" id="MNCJ02000319">
    <property type="protein sequence ID" value="KAF5811400.1"/>
    <property type="molecule type" value="Genomic_DNA"/>
</dbReference>
<name>A0A9K3NTI8_HELAN</name>
<dbReference type="Gramene" id="mRNA:HanXRQr2_Chr04g0180961">
    <property type="protein sequence ID" value="CDS:HanXRQr2_Chr04g0180961.1"/>
    <property type="gene ID" value="HanXRQr2_Chr04g0180961"/>
</dbReference>
<dbReference type="AlphaFoldDB" id="A0A9K3NTI8"/>